<protein>
    <submittedName>
        <fullName evidence="1">Uncharacterized protein</fullName>
    </submittedName>
</protein>
<evidence type="ECO:0000313" key="1">
    <source>
        <dbReference type="EMBL" id="NJW52257.1"/>
    </source>
</evidence>
<reference evidence="1 2" key="1">
    <citation type="submission" date="2020-03" db="EMBL/GenBank/DDBJ databases">
        <title>Salinimicrobium sp. nov, isolated from SCS.</title>
        <authorList>
            <person name="Cao W.R."/>
        </authorList>
    </citation>
    <scope>NUCLEOTIDE SEQUENCE [LARGE SCALE GENOMIC DNA]</scope>
    <source>
        <strain evidence="2">J15B91</strain>
    </source>
</reference>
<dbReference type="RefSeq" id="WP_168137363.1">
    <property type="nucleotide sequence ID" value="NZ_JAAVJR010000002.1"/>
</dbReference>
<name>A0ABX1CVF8_9FLAO</name>
<dbReference type="Proteomes" id="UP000703674">
    <property type="component" value="Unassembled WGS sequence"/>
</dbReference>
<keyword evidence="2" id="KW-1185">Reference proteome</keyword>
<accession>A0ABX1CVF8</accession>
<comment type="caution">
    <text evidence="1">The sequence shown here is derived from an EMBL/GenBank/DDBJ whole genome shotgun (WGS) entry which is preliminary data.</text>
</comment>
<sequence>MLAFIKLQKLSKEESLKEIVFAASFLVSNNVLFNVQLFIEEAVCKSIFVKLN</sequence>
<dbReference type="EMBL" id="JAAVJR010000002">
    <property type="protein sequence ID" value="NJW52257.1"/>
    <property type="molecule type" value="Genomic_DNA"/>
</dbReference>
<gene>
    <name evidence="1" type="ORF">HC175_04940</name>
</gene>
<evidence type="ECO:0000313" key="2">
    <source>
        <dbReference type="Proteomes" id="UP000703674"/>
    </source>
</evidence>
<organism evidence="1 2">
    <name type="scientific">Salinimicrobium oceani</name>
    <dbReference type="NCBI Taxonomy" id="2722702"/>
    <lineage>
        <taxon>Bacteria</taxon>
        <taxon>Pseudomonadati</taxon>
        <taxon>Bacteroidota</taxon>
        <taxon>Flavobacteriia</taxon>
        <taxon>Flavobacteriales</taxon>
        <taxon>Flavobacteriaceae</taxon>
        <taxon>Salinimicrobium</taxon>
    </lineage>
</organism>
<proteinExistence type="predicted"/>